<accession>A0ABT7NT51</accession>
<dbReference type="RefSeq" id="WP_149526610.1">
    <property type="nucleotide sequence ID" value="NZ_CP030848.1"/>
</dbReference>
<dbReference type="Proteomes" id="UP001170954">
    <property type="component" value="Unassembled WGS sequence"/>
</dbReference>
<keyword evidence="2" id="KW-1185">Reference proteome</keyword>
<protein>
    <submittedName>
        <fullName evidence="1">Uncharacterized protein</fullName>
    </submittedName>
</protein>
<reference evidence="1" key="1">
    <citation type="submission" date="2020-06" db="EMBL/GenBank/DDBJ databases">
        <authorList>
            <person name="Dong N."/>
        </authorList>
    </citation>
    <scope>NUCLEOTIDE SEQUENCE</scope>
    <source>
        <strain evidence="1">R1692</strain>
    </source>
</reference>
<evidence type="ECO:0000313" key="2">
    <source>
        <dbReference type="Proteomes" id="UP001170954"/>
    </source>
</evidence>
<name>A0ABT7NT51_9SPHI</name>
<comment type="caution">
    <text evidence="1">The sequence shown here is derived from an EMBL/GenBank/DDBJ whole genome shotgun (WGS) entry which is preliminary data.</text>
</comment>
<organism evidence="1 2">
    <name type="scientific">Sphingobacterium hotanense</name>
    <dbReference type="NCBI Taxonomy" id="649196"/>
    <lineage>
        <taxon>Bacteria</taxon>
        <taxon>Pseudomonadati</taxon>
        <taxon>Bacteroidota</taxon>
        <taxon>Sphingobacteriia</taxon>
        <taxon>Sphingobacteriales</taxon>
        <taxon>Sphingobacteriaceae</taxon>
        <taxon>Sphingobacterium</taxon>
    </lineage>
</organism>
<proteinExistence type="predicted"/>
<evidence type="ECO:0000313" key="1">
    <source>
        <dbReference type="EMBL" id="MDM1050374.1"/>
    </source>
</evidence>
<dbReference type="EMBL" id="JACAGK010000090">
    <property type="protein sequence ID" value="MDM1050374.1"/>
    <property type="molecule type" value="Genomic_DNA"/>
</dbReference>
<reference evidence="1" key="2">
    <citation type="journal article" date="2022" name="Sci. Total Environ.">
        <title>Prevalence, transmission, and molecular epidemiology of tet(X)-positive bacteria among humans, animals, and environmental niches in China: An epidemiological, and genomic-based study.</title>
        <authorList>
            <person name="Dong N."/>
            <person name="Zeng Y."/>
            <person name="Cai C."/>
            <person name="Sun C."/>
            <person name="Lu J."/>
            <person name="Liu C."/>
            <person name="Zhou H."/>
            <person name="Sun Q."/>
            <person name="Shu L."/>
            <person name="Wang H."/>
            <person name="Wang Y."/>
            <person name="Wang S."/>
            <person name="Wu C."/>
            <person name="Chan E.W."/>
            <person name="Chen G."/>
            <person name="Shen Z."/>
            <person name="Chen S."/>
            <person name="Zhang R."/>
        </authorList>
    </citation>
    <scope>NUCLEOTIDE SEQUENCE</scope>
    <source>
        <strain evidence="1">R1692</strain>
    </source>
</reference>
<gene>
    <name evidence="1" type="ORF">HX018_19225</name>
</gene>
<sequence length="79" mass="9172">MSLINNDESSVILECFKRLDGKYRTYLEREGRWLGGSLINILVFPSVTDKEVREVQVKMEIFNMLPNDIKSDVSHIIQV</sequence>